<evidence type="ECO:0000313" key="2">
    <source>
        <dbReference type="Proteomes" id="UP001320159"/>
    </source>
</evidence>
<dbReference type="AlphaFoldDB" id="A0AAP2W5K9"/>
<reference evidence="1 2" key="1">
    <citation type="submission" date="2017-11" db="EMBL/GenBank/DDBJ databases">
        <title>Isolation and Characterization of Family Methanocellaceae Species from Potential Methane Hydrate Area Offshore Southwestern Taiwan.</title>
        <authorList>
            <person name="Zhang W.-L."/>
            <person name="Chen W.-C."/>
            <person name="Lai M.-C."/>
            <person name="Chen S.-C."/>
        </authorList>
    </citation>
    <scope>NUCLEOTIDE SEQUENCE [LARGE SCALE GENOMIC DNA]</scope>
    <source>
        <strain evidence="1 2">CWC-04</strain>
    </source>
</reference>
<accession>A0AAP2W5K9</accession>
<organism evidence="1 2">
    <name type="scientific">Methanooceanicella nereidis</name>
    <dbReference type="NCBI Taxonomy" id="2052831"/>
    <lineage>
        <taxon>Archaea</taxon>
        <taxon>Methanobacteriati</taxon>
        <taxon>Methanobacteriota</taxon>
        <taxon>Stenosarchaea group</taxon>
        <taxon>Methanomicrobia</taxon>
        <taxon>Methanocellales</taxon>
        <taxon>Methanocellaceae</taxon>
        <taxon>Methanooceanicella</taxon>
    </lineage>
</organism>
<proteinExistence type="predicted"/>
<sequence>MSVLFDALLVLFIMTLGIAAISFTVSAHKPIFEEKDTTGYGDAIRIPDPEISWAIYGFLDHSGDVDYYYFDAEDGFKLYTNLLVPKNDVYVNFRPSYAVVGPGISSRPEGLPFSIPDGMGALVIDDTSAERDIFYEPFTATTYYRGPKKYTSLSAAGRYYIVVFDKGNDRGDYVLAVGEKEVFGIDDIPGVISAILKIRSGGVDHSQQMAGGK</sequence>
<keyword evidence="2" id="KW-1185">Reference proteome</keyword>
<dbReference type="RefSeq" id="WP_230739316.1">
    <property type="nucleotide sequence ID" value="NZ_PGCK01000001.1"/>
</dbReference>
<dbReference type="Gene3D" id="2.60.120.380">
    <property type="match status" value="1"/>
</dbReference>
<protein>
    <submittedName>
        <fullName evidence="1">Uncharacterized protein</fullName>
    </submittedName>
</protein>
<evidence type="ECO:0000313" key="1">
    <source>
        <dbReference type="EMBL" id="MCD1293474.1"/>
    </source>
</evidence>
<dbReference type="Proteomes" id="UP001320159">
    <property type="component" value="Unassembled WGS sequence"/>
</dbReference>
<comment type="caution">
    <text evidence="1">The sequence shown here is derived from an EMBL/GenBank/DDBJ whole genome shotgun (WGS) entry which is preliminary data.</text>
</comment>
<dbReference type="EMBL" id="PGCK01000001">
    <property type="protein sequence ID" value="MCD1293474.1"/>
    <property type="molecule type" value="Genomic_DNA"/>
</dbReference>
<gene>
    <name evidence="1" type="ORF">CUJ83_00490</name>
</gene>
<name>A0AAP2W5K9_9EURY</name>